<dbReference type="InterPro" id="IPR001775">
    <property type="entry name" value="GspD/PilQ"/>
</dbReference>
<sequence length="507" mass="53283">MKPVLLLPLLLLPLGAAPPPERMTIAVNEADLKDVLRAATADTDLNLIFEPGLATGVQGMNLKAMTLQDLLDQVLPRLGLTAVREGRNLFIQRSDTGLRFYHLDQLAMQRTGSKAFQVNASGQVPQGGASPASQSAYTSTVQVGSASDPWADVESGLMLLVFGRTVERQAGAPPGAPGSRGYAADGKSLLIQPNSGLVAVNADPGTHRRVEAFLKETRARSQRQVLLEARIVEVTLGADSQLGVDWNGLLSSSGNAALSSFQTGSTANPNVAPGQGLLKLVAQRGRVQATLAALARDNRLTVLSAPRLATLNNQKAILRVVREEAYALPSSQITPGAAGGAAVAAAQLAPLIVPVGIVLDILPQVGDDGVISLSVNPSISEVAEVRTFSVPSPQPNAPPLAETRLPVVDRRDLDAVVRVASGETLVLAGIIRRKEGSDNRGVPWVRRIPLLGALFSKTEKTFTRTELAIFITPTLMEDTGQVQAARKAAEQGLIQGIAPVDAPAPLE</sequence>
<dbReference type="KEGG" id="msil:METEAL_13820"/>
<dbReference type="EMBL" id="AP027080">
    <property type="protein sequence ID" value="BDU72208.1"/>
    <property type="molecule type" value="Genomic_DNA"/>
</dbReference>
<proteinExistence type="inferred from homology"/>
<accession>A0AA48GXL0</accession>
<evidence type="ECO:0000256" key="1">
    <source>
        <dbReference type="RuleBase" id="RU004003"/>
    </source>
</evidence>
<dbReference type="GO" id="GO:0009306">
    <property type="term" value="P:protein secretion"/>
    <property type="evidence" value="ECO:0007669"/>
    <property type="project" value="InterPro"/>
</dbReference>
<dbReference type="Proteomes" id="UP001238179">
    <property type="component" value="Chromosome"/>
</dbReference>
<dbReference type="Gene3D" id="3.55.50.30">
    <property type="match status" value="1"/>
</dbReference>
<evidence type="ECO:0000313" key="3">
    <source>
        <dbReference type="EMBL" id="BDU72208.1"/>
    </source>
</evidence>
<dbReference type="PANTHER" id="PTHR30332:SF17">
    <property type="entry name" value="TYPE IV PILIATION SYSTEM PROTEIN DR_0774-RELATED"/>
    <property type="match status" value="1"/>
</dbReference>
<dbReference type="RefSeq" id="WP_316415119.1">
    <property type="nucleotide sequence ID" value="NZ_AP027080.1"/>
</dbReference>
<dbReference type="PRINTS" id="PR00811">
    <property type="entry name" value="BCTERIALGSPD"/>
</dbReference>
<dbReference type="InterPro" id="IPR050810">
    <property type="entry name" value="Bact_Secretion_Sys_Channel"/>
</dbReference>
<comment type="similarity">
    <text evidence="1">Belongs to the bacterial secretin family.</text>
</comment>
<evidence type="ECO:0000259" key="2">
    <source>
        <dbReference type="Pfam" id="PF00263"/>
    </source>
</evidence>
<organism evidence="3 4">
    <name type="scientific">Mesoterricola silvestris</name>
    <dbReference type="NCBI Taxonomy" id="2927979"/>
    <lineage>
        <taxon>Bacteria</taxon>
        <taxon>Pseudomonadati</taxon>
        <taxon>Acidobacteriota</taxon>
        <taxon>Holophagae</taxon>
        <taxon>Holophagales</taxon>
        <taxon>Holophagaceae</taxon>
        <taxon>Mesoterricola</taxon>
    </lineage>
</organism>
<evidence type="ECO:0000313" key="4">
    <source>
        <dbReference type="Proteomes" id="UP001238179"/>
    </source>
</evidence>
<dbReference type="Pfam" id="PF00263">
    <property type="entry name" value="Secretin"/>
    <property type="match status" value="1"/>
</dbReference>
<dbReference type="PANTHER" id="PTHR30332">
    <property type="entry name" value="PROBABLE GENERAL SECRETION PATHWAY PROTEIN D"/>
    <property type="match status" value="1"/>
</dbReference>
<feature type="domain" description="Type II/III secretion system secretin-like" evidence="2">
    <location>
        <begin position="293"/>
        <end position="476"/>
    </location>
</feature>
<dbReference type="GO" id="GO:0015627">
    <property type="term" value="C:type II protein secretion system complex"/>
    <property type="evidence" value="ECO:0007669"/>
    <property type="project" value="TreeGrafter"/>
</dbReference>
<dbReference type="InterPro" id="IPR004846">
    <property type="entry name" value="T2SS/T3SS_dom"/>
</dbReference>
<gene>
    <name evidence="3" type="primary">mshL</name>
    <name evidence="3" type="ORF">METEAL_13820</name>
</gene>
<protein>
    <submittedName>
        <fullName evidence="3">Pilus (MSHA type) biogenesis protein MshL</fullName>
    </submittedName>
</protein>
<dbReference type="AlphaFoldDB" id="A0AA48GXL0"/>
<keyword evidence="4" id="KW-1185">Reference proteome</keyword>
<dbReference type="GO" id="GO:0016020">
    <property type="term" value="C:membrane"/>
    <property type="evidence" value="ECO:0007669"/>
    <property type="project" value="UniProtKB-SubCell"/>
</dbReference>
<name>A0AA48GXL0_9BACT</name>
<reference evidence="4" key="1">
    <citation type="journal article" date="2023" name="Int. J. Syst. Evol. Microbiol.">
        <title>Mesoterricola silvestris gen. nov., sp. nov., Mesoterricola sediminis sp. nov., Geothrix oryzae sp. nov., Geothrix edaphica sp. nov., Geothrix rubra sp. nov., and Geothrix limicola sp. nov., six novel members of Acidobacteriota isolated from soils.</title>
        <authorList>
            <person name="Itoh H."/>
            <person name="Sugisawa Y."/>
            <person name="Mise K."/>
            <person name="Xu Z."/>
            <person name="Kuniyasu M."/>
            <person name="Ushijima N."/>
            <person name="Kawano K."/>
            <person name="Kobayashi E."/>
            <person name="Shiratori Y."/>
            <person name="Masuda Y."/>
            <person name="Senoo K."/>
        </authorList>
    </citation>
    <scope>NUCLEOTIDE SEQUENCE [LARGE SCALE GENOMIC DNA]</scope>
    <source>
        <strain evidence="4">W79</strain>
    </source>
</reference>